<dbReference type="AlphaFoldDB" id="A0A399D476"/>
<dbReference type="Proteomes" id="UP000266441">
    <property type="component" value="Unassembled WGS sequence"/>
</dbReference>
<evidence type="ECO:0000313" key="3">
    <source>
        <dbReference type="EMBL" id="RIH66725.1"/>
    </source>
</evidence>
<name>A0A399D476_9BACT</name>
<keyword evidence="1" id="KW-0472">Membrane</keyword>
<feature type="transmembrane region" description="Helical" evidence="1">
    <location>
        <begin position="352"/>
        <end position="372"/>
    </location>
</feature>
<dbReference type="OrthoDB" id="9806008at2"/>
<dbReference type="GO" id="GO:0004366">
    <property type="term" value="F:glycerol-3-phosphate O-acyltransferase activity"/>
    <property type="evidence" value="ECO:0007669"/>
    <property type="project" value="TreeGrafter"/>
</dbReference>
<dbReference type="InterPro" id="IPR052744">
    <property type="entry name" value="GPAT/DAPAT"/>
</dbReference>
<evidence type="ECO:0000256" key="1">
    <source>
        <dbReference type="SAM" id="Phobius"/>
    </source>
</evidence>
<feature type="transmembrane region" description="Helical" evidence="1">
    <location>
        <begin position="384"/>
        <end position="408"/>
    </location>
</feature>
<sequence length="448" mass="52991">MKYEKWSLGYWFLKQYIIFADWLIHKKTVVTGKEKIPKNKPIVFAPNHQNALSDPMAVLLNTRFQPVWLARADIFGKSKIVDSILRFLKIMPVYRLRDGKENLDKNEQTFANSIKVLENNFALALFPEAAHSAKRQMLAHKKAVPRIVFMAEEKTSNQLDIQIIPTGIYYSHYWKFNRTVMIHFGDPIPVKDFMETHSQNPNAAVMALKSKIYDGILPLIINIKSKKYYTDFEKIREMYGRRFLKRLNQKYSALNLFKSDQKLVHLLEEAETNFPDETEKLVTTANNMYEKTERLKLKSWLINRKQNHSVRVVANTLFLLISLPVFIYGFLFNAIPFFLIDRVIRKKVKDPSFWSTFFLVAGFILFPLFYLLELLAVSWLIPGFWLKIAFLISLPFAGKLAFNWYILLRKTKGRCRLLWLKWFNFTEYKQLLKEKKQLFEKLDKFIIP</sequence>
<keyword evidence="4" id="KW-1185">Reference proteome</keyword>
<keyword evidence="1" id="KW-1133">Transmembrane helix</keyword>
<dbReference type="SMART" id="SM00563">
    <property type="entry name" value="PlsC"/>
    <property type="match status" value="1"/>
</dbReference>
<dbReference type="RefSeq" id="WP_119348597.1">
    <property type="nucleotide sequence ID" value="NZ_QWET01000002.1"/>
</dbReference>
<dbReference type="GO" id="GO:0016287">
    <property type="term" value="F:glycerone-phosphate O-acyltransferase activity"/>
    <property type="evidence" value="ECO:0007669"/>
    <property type="project" value="TreeGrafter"/>
</dbReference>
<evidence type="ECO:0000259" key="2">
    <source>
        <dbReference type="SMART" id="SM00563"/>
    </source>
</evidence>
<dbReference type="GO" id="GO:0008654">
    <property type="term" value="P:phospholipid biosynthetic process"/>
    <property type="evidence" value="ECO:0007669"/>
    <property type="project" value="TreeGrafter"/>
</dbReference>
<comment type="caution">
    <text evidence="3">The sequence shown here is derived from an EMBL/GenBank/DDBJ whole genome shotgun (WGS) entry which is preliminary data.</text>
</comment>
<dbReference type="EMBL" id="QWET01000002">
    <property type="protein sequence ID" value="RIH66725.1"/>
    <property type="molecule type" value="Genomic_DNA"/>
</dbReference>
<reference evidence="3 4" key="1">
    <citation type="journal article" date="2015" name="Int. J. Syst. Evol. Microbiol.">
        <title>Mariniphaga sediminis sp. nov., isolated from coastal sediment.</title>
        <authorList>
            <person name="Wang F.Q."/>
            <person name="Shen Q.Y."/>
            <person name="Chen G.J."/>
            <person name="Du Z.J."/>
        </authorList>
    </citation>
    <scope>NUCLEOTIDE SEQUENCE [LARGE SCALE GENOMIC DNA]</scope>
    <source>
        <strain evidence="3 4">SY21</strain>
    </source>
</reference>
<protein>
    <recommendedName>
        <fullName evidence="2">Phospholipid/glycerol acyltransferase domain-containing protein</fullName>
    </recommendedName>
</protein>
<dbReference type="PANTHER" id="PTHR31605">
    <property type="entry name" value="GLYCEROL-3-PHOSPHATE O-ACYLTRANSFERASE 1"/>
    <property type="match status" value="1"/>
</dbReference>
<dbReference type="SUPFAM" id="SSF69593">
    <property type="entry name" value="Glycerol-3-phosphate (1)-acyltransferase"/>
    <property type="match status" value="1"/>
</dbReference>
<organism evidence="3 4">
    <name type="scientific">Mariniphaga sediminis</name>
    <dbReference type="NCBI Taxonomy" id="1628158"/>
    <lineage>
        <taxon>Bacteria</taxon>
        <taxon>Pseudomonadati</taxon>
        <taxon>Bacteroidota</taxon>
        <taxon>Bacteroidia</taxon>
        <taxon>Marinilabiliales</taxon>
        <taxon>Prolixibacteraceae</taxon>
        <taxon>Mariniphaga</taxon>
    </lineage>
</organism>
<dbReference type="InterPro" id="IPR002123">
    <property type="entry name" value="Plipid/glycerol_acylTrfase"/>
</dbReference>
<gene>
    <name evidence="3" type="ORF">D1164_03765</name>
</gene>
<dbReference type="Pfam" id="PF01553">
    <property type="entry name" value="Acyltransferase"/>
    <property type="match status" value="1"/>
</dbReference>
<keyword evidence="1" id="KW-0812">Transmembrane</keyword>
<dbReference type="PANTHER" id="PTHR31605:SF0">
    <property type="entry name" value="GLYCEROL-3-PHOSPHATE O-ACYLTRANSFERASE 1"/>
    <property type="match status" value="1"/>
</dbReference>
<evidence type="ECO:0000313" key="4">
    <source>
        <dbReference type="Proteomes" id="UP000266441"/>
    </source>
</evidence>
<accession>A0A399D476</accession>
<feature type="transmembrane region" description="Helical" evidence="1">
    <location>
        <begin position="317"/>
        <end position="340"/>
    </location>
</feature>
<proteinExistence type="predicted"/>
<feature type="domain" description="Phospholipid/glycerol acyltransferase" evidence="2">
    <location>
        <begin position="42"/>
        <end position="171"/>
    </location>
</feature>